<keyword evidence="3" id="KW-0670">Pyruvate</keyword>
<sequence>MYDLIVIGAGPAGLGAAEVAGADGRVAVVDMNVRPGGQYWRHSAADASRGRGRIGRRQRMLSGVDYYPRHRVWNIERGDRFRVHTLSGQRDPESVVLEGRAVLLATGAYDRTLPFPGGDLPGVMTAGGVQSLWKGDGVIPRGRIVLAGTGPFLLPVATGIAGGGGDVVGVWEANRLGRDAVVLAGNLAKAGEAVGYAARMARRRVPYRTGATVVAAHGRDRLESVTVAQVTANWRVVPGTRRRIGCDVLAVGYGFMPQLELAESLGCRLVPGVDGWPVVAVSATQRTSVPGVYAAGESTGVGGAVLAEYEGRLAGHAVVGSRPSARLLAARGNAQRFADRLARAFPVRDGWRGWATDDTVVCRCEEVDHAAITRAVAAGGVDPRTAKLLSRAGMGWCQGRVCGYALTCLTNDDRSALPVSRSIGQPVGLGILAGEGEKGD</sequence>
<dbReference type="PRINTS" id="PR00469">
    <property type="entry name" value="PNDRDTASEII"/>
</dbReference>
<dbReference type="Gene3D" id="3.50.50.60">
    <property type="entry name" value="FAD/NAD(P)-binding domain"/>
    <property type="match status" value="2"/>
</dbReference>
<dbReference type="GO" id="GO:0016491">
    <property type="term" value="F:oxidoreductase activity"/>
    <property type="evidence" value="ECO:0007669"/>
    <property type="project" value="UniProtKB-KW"/>
</dbReference>
<dbReference type="RefSeq" id="WP_142045188.1">
    <property type="nucleotide sequence ID" value="NZ_JBHTGS010000002.1"/>
</dbReference>
<dbReference type="InterPro" id="IPR023753">
    <property type="entry name" value="FAD/NAD-binding_dom"/>
</dbReference>
<dbReference type="PIRSF" id="PIRSF037495">
    <property type="entry name" value="Opine_OX_OoxA/HcnB"/>
    <property type="match status" value="1"/>
</dbReference>
<evidence type="ECO:0000313" key="4">
    <source>
        <dbReference type="Proteomes" id="UP000317043"/>
    </source>
</evidence>
<dbReference type="InterPro" id="IPR051691">
    <property type="entry name" value="Metab_Enz_Cyan_OpOx_G3PDH"/>
</dbReference>
<dbReference type="PRINTS" id="PR00368">
    <property type="entry name" value="FADPNR"/>
</dbReference>
<name>A0A543B4D6_9ACTN</name>
<dbReference type="PANTHER" id="PTHR42949">
    <property type="entry name" value="ANAEROBIC GLYCEROL-3-PHOSPHATE DEHYDROGENASE SUBUNIT B"/>
    <property type="match status" value="1"/>
</dbReference>
<protein>
    <submittedName>
        <fullName evidence="3">Pyruvate/2-oxoglutarate dehydrogenase complex dihydrolipoamide dehydrogenase (E3) component</fullName>
    </submittedName>
</protein>
<dbReference type="SUPFAM" id="SSF51905">
    <property type="entry name" value="FAD/NAD(P)-binding domain"/>
    <property type="match status" value="1"/>
</dbReference>
<gene>
    <name evidence="3" type="ORF">FB566_5310</name>
</gene>
<dbReference type="InParanoid" id="A0A543B4D6"/>
<feature type="domain" description="FAD/NAD(P)-binding" evidence="2">
    <location>
        <begin position="2"/>
        <end position="302"/>
    </location>
</feature>
<evidence type="ECO:0000313" key="3">
    <source>
        <dbReference type="EMBL" id="TQL79698.1"/>
    </source>
</evidence>
<dbReference type="Gene3D" id="1.10.10.1100">
    <property type="entry name" value="BFD-like [2Fe-2S]-binding domain"/>
    <property type="match status" value="1"/>
</dbReference>
<dbReference type="PANTHER" id="PTHR42949:SF3">
    <property type="entry name" value="ANAEROBIC GLYCEROL-3-PHOSPHATE DEHYDROGENASE SUBUNIT B"/>
    <property type="match status" value="1"/>
</dbReference>
<reference evidence="3 4" key="1">
    <citation type="submission" date="2019-06" db="EMBL/GenBank/DDBJ databases">
        <title>Sequencing the genomes of 1000 actinobacteria strains.</title>
        <authorList>
            <person name="Klenk H.-P."/>
        </authorList>
    </citation>
    <scope>NUCLEOTIDE SEQUENCE [LARGE SCALE GENOMIC DNA]</scope>
    <source>
        <strain evidence="3 4">DSM 45928</strain>
    </source>
</reference>
<dbReference type="InterPro" id="IPR036188">
    <property type="entry name" value="FAD/NAD-bd_sf"/>
</dbReference>
<keyword evidence="4" id="KW-1185">Reference proteome</keyword>
<dbReference type="Proteomes" id="UP000317043">
    <property type="component" value="Unassembled WGS sequence"/>
</dbReference>
<dbReference type="EMBL" id="VFOW01000001">
    <property type="protein sequence ID" value="TQL79698.1"/>
    <property type="molecule type" value="Genomic_DNA"/>
</dbReference>
<evidence type="ECO:0000259" key="2">
    <source>
        <dbReference type="Pfam" id="PF07992"/>
    </source>
</evidence>
<dbReference type="InterPro" id="IPR017224">
    <property type="entry name" value="Opine_Oxase_asu/HCN_bsu"/>
</dbReference>
<organism evidence="3 4">
    <name type="scientific">Stackebrandtia endophytica</name>
    <dbReference type="NCBI Taxonomy" id="1496996"/>
    <lineage>
        <taxon>Bacteria</taxon>
        <taxon>Bacillati</taxon>
        <taxon>Actinomycetota</taxon>
        <taxon>Actinomycetes</taxon>
        <taxon>Glycomycetales</taxon>
        <taxon>Glycomycetaceae</taxon>
        <taxon>Stackebrandtia</taxon>
    </lineage>
</organism>
<comment type="caution">
    <text evidence="3">The sequence shown here is derived from an EMBL/GenBank/DDBJ whole genome shotgun (WGS) entry which is preliminary data.</text>
</comment>
<evidence type="ECO:0000256" key="1">
    <source>
        <dbReference type="ARBA" id="ARBA00023002"/>
    </source>
</evidence>
<dbReference type="AlphaFoldDB" id="A0A543B4D6"/>
<accession>A0A543B4D6</accession>
<dbReference type="InterPro" id="IPR041854">
    <property type="entry name" value="BFD-like_2Fe2S-bd_dom_sf"/>
</dbReference>
<keyword evidence="1" id="KW-0560">Oxidoreductase</keyword>
<dbReference type="Pfam" id="PF07992">
    <property type="entry name" value="Pyr_redox_2"/>
    <property type="match status" value="1"/>
</dbReference>
<proteinExistence type="predicted"/>
<dbReference type="OrthoDB" id="9801699at2"/>